<accession>A0A2W2CQZ8</accession>
<dbReference type="Proteomes" id="UP000248764">
    <property type="component" value="Unassembled WGS sequence"/>
</dbReference>
<comment type="caution">
    <text evidence="1">The sequence shown here is derived from an EMBL/GenBank/DDBJ whole genome shotgun (WGS) entry which is preliminary data.</text>
</comment>
<reference evidence="1 2" key="1">
    <citation type="submission" date="2018-01" db="EMBL/GenBank/DDBJ databases">
        <title>Draft genome sequence of Jiangella sp. GTF31.</title>
        <authorList>
            <person name="Sahin N."/>
            <person name="Ay H."/>
            <person name="Saygin H."/>
        </authorList>
    </citation>
    <scope>NUCLEOTIDE SEQUENCE [LARGE SCALE GENOMIC DNA]</scope>
    <source>
        <strain evidence="1 2">GTF31</strain>
    </source>
</reference>
<organism evidence="1 2">
    <name type="scientific">Jiangella anatolica</name>
    <dbReference type="NCBI Taxonomy" id="2670374"/>
    <lineage>
        <taxon>Bacteria</taxon>
        <taxon>Bacillati</taxon>
        <taxon>Actinomycetota</taxon>
        <taxon>Actinomycetes</taxon>
        <taxon>Jiangellales</taxon>
        <taxon>Jiangellaceae</taxon>
        <taxon>Jiangella</taxon>
    </lineage>
</organism>
<protein>
    <recommendedName>
        <fullName evidence="3">DUF3800 domain-containing protein</fullName>
    </recommendedName>
</protein>
<evidence type="ECO:0008006" key="3">
    <source>
        <dbReference type="Google" id="ProtNLM"/>
    </source>
</evidence>
<evidence type="ECO:0000313" key="1">
    <source>
        <dbReference type="EMBL" id="PZF82643.1"/>
    </source>
</evidence>
<gene>
    <name evidence="1" type="ORF">C1I92_16040</name>
</gene>
<sequence length="187" mass="20441">MSWLAYVDESIRTDDGVYVLAAVALERVDAAAVRAAVRALEPRPGRRFHWRDKEPYERRDAASLLADLPVLPIVTIGAPVDPRRQERGRRHCMAALLFELAEAGVEEVWLESRNPTADRRDLHVIGGFRTRRIVPGGLRIGHARPGDEPLLWAADIVAGAASAGAGGDAAYRELIGAKLTEHQVTLG</sequence>
<proteinExistence type="predicted"/>
<keyword evidence="2" id="KW-1185">Reference proteome</keyword>
<dbReference type="EMBL" id="POTW01000035">
    <property type="protein sequence ID" value="PZF82643.1"/>
    <property type="molecule type" value="Genomic_DNA"/>
</dbReference>
<evidence type="ECO:0000313" key="2">
    <source>
        <dbReference type="Proteomes" id="UP000248764"/>
    </source>
</evidence>
<dbReference type="AlphaFoldDB" id="A0A2W2CQZ8"/>
<name>A0A2W2CQZ8_9ACTN</name>
<dbReference type="RefSeq" id="WP_111255655.1">
    <property type="nucleotide sequence ID" value="NZ_POTW01000035.1"/>
</dbReference>